<comment type="caution">
    <text evidence="3">The sequence shown here is derived from an EMBL/GenBank/DDBJ whole genome shotgun (WGS) entry which is preliminary data.</text>
</comment>
<dbReference type="Proteomes" id="UP001177140">
    <property type="component" value="Unassembled WGS sequence"/>
</dbReference>
<dbReference type="PANTHER" id="PTHR12436:SF3">
    <property type="entry name" value="GERMINAL-CENTER ASSOCIATED NUCLEAR PROTEIN"/>
    <property type="match status" value="1"/>
</dbReference>
<evidence type="ECO:0000259" key="2">
    <source>
        <dbReference type="Pfam" id="PF03399"/>
    </source>
</evidence>
<dbReference type="Gene3D" id="1.25.40.990">
    <property type="match status" value="1"/>
</dbReference>
<organism evidence="3 4">
    <name type="scientific">Papaver nudicaule</name>
    <name type="common">Iceland poppy</name>
    <dbReference type="NCBI Taxonomy" id="74823"/>
    <lineage>
        <taxon>Eukaryota</taxon>
        <taxon>Viridiplantae</taxon>
        <taxon>Streptophyta</taxon>
        <taxon>Embryophyta</taxon>
        <taxon>Tracheophyta</taxon>
        <taxon>Spermatophyta</taxon>
        <taxon>Magnoliopsida</taxon>
        <taxon>Ranunculales</taxon>
        <taxon>Papaveraceae</taxon>
        <taxon>Papaveroideae</taxon>
        <taxon>Papaver</taxon>
    </lineage>
</organism>
<feature type="domain" description="SAC3/GANP/THP3 conserved" evidence="2">
    <location>
        <begin position="74"/>
        <end position="367"/>
    </location>
</feature>
<dbReference type="PANTHER" id="PTHR12436">
    <property type="entry name" value="80 KDA MCM3-ASSOCIATED PROTEIN"/>
    <property type="match status" value="1"/>
</dbReference>
<dbReference type="GO" id="GO:0005737">
    <property type="term" value="C:cytoplasm"/>
    <property type="evidence" value="ECO:0007669"/>
    <property type="project" value="TreeGrafter"/>
</dbReference>
<dbReference type="FunFam" id="1.25.40.990:FF:000012">
    <property type="entry name" value="SAC3 family protein C"/>
    <property type="match status" value="1"/>
</dbReference>
<protein>
    <recommendedName>
        <fullName evidence="2">SAC3/GANP/THP3 conserved domain-containing protein</fullName>
    </recommendedName>
</protein>
<gene>
    <name evidence="3" type="ORF">MKW94_021449</name>
</gene>
<dbReference type="GO" id="GO:0070390">
    <property type="term" value="C:transcription export complex 2"/>
    <property type="evidence" value="ECO:0007669"/>
    <property type="project" value="TreeGrafter"/>
</dbReference>
<name>A0AA42AXQ1_PAPNU</name>
<dbReference type="InterPro" id="IPR005062">
    <property type="entry name" value="SAC3/GANP/THP3_conserved"/>
</dbReference>
<proteinExistence type="predicted"/>
<feature type="region of interest" description="Disordered" evidence="1">
    <location>
        <begin position="1"/>
        <end position="62"/>
    </location>
</feature>
<evidence type="ECO:0000256" key="1">
    <source>
        <dbReference type="SAM" id="MobiDB-lite"/>
    </source>
</evidence>
<feature type="compositionally biased region" description="Low complexity" evidence="1">
    <location>
        <begin position="22"/>
        <end position="46"/>
    </location>
</feature>
<evidence type="ECO:0000313" key="4">
    <source>
        <dbReference type="Proteomes" id="UP001177140"/>
    </source>
</evidence>
<evidence type="ECO:0000313" key="3">
    <source>
        <dbReference type="EMBL" id="MCL7044157.1"/>
    </source>
</evidence>
<sequence length="412" mass="47347">MDKREERGGRGGLGYRGRSRRPYSSYSSRPVRSSYEFSSSSSVLKPSSRDEERTTKITAKEEEDSSIVGTCLDMCPAKERAQRERLRDLAVFERLNGNHGKTSPSLAVKKFCRIISTMDSHPSDVRPLQVLEDTLSYLLKLLDSSEHPFEVLHDFIFDRTRSIRQDLGMQNIVNDRVIHMYEEMVKFHISSHHKLSRCSSNSNISPLHHLNMEQLSKCLLSIYELYNANRGESDSCNMNEAYFRSFYLLLQLGSNSHLTGESLSLWLRRLPTHIIKSKEMSFARRILRFFRIGNYKQFLSFTAAEASFLQYCLLEPSINEVRILAVSCINNGGYKLYPYPLQDLSKLLLMKESDVESFCYSCGLEISADEAGNKFLPTKQTSFSRPKAGFPYYSLLGCERLTDSRDTWEPID</sequence>
<dbReference type="Pfam" id="PF03399">
    <property type="entry name" value="SAC3_GANP"/>
    <property type="match status" value="1"/>
</dbReference>
<dbReference type="InterPro" id="IPR045107">
    <property type="entry name" value="SAC3/GANP/THP3"/>
</dbReference>
<reference evidence="3" key="1">
    <citation type="submission" date="2022-03" db="EMBL/GenBank/DDBJ databases">
        <title>A functionally conserved STORR gene fusion in Papaver species that diverged 16.8 million years ago.</title>
        <authorList>
            <person name="Catania T."/>
        </authorList>
    </citation>
    <scope>NUCLEOTIDE SEQUENCE</scope>
    <source>
        <strain evidence="3">S-191538</strain>
    </source>
</reference>
<dbReference type="EMBL" id="JAJJMA010254889">
    <property type="protein sequence ID" value="MCL7044157.1"/>
    <property type="molecule type" value="Genomic_DNA"/>
</dbReference>
<keyword evidence="4" id="KW-1185">Reference proteome</keyword>
<feature type="compositionally biased region" description="Basic and acidic residues" evidence="1">
    <location>
        <begin position="47"/>
        <end position="60"/>
    </location>
</feature>
<dbReference type="AlphaFoldDB" id="A0AA42AXQ1"/>
<accession>A0AA42AXQ1</accession>
<dbReference type="GO" id="GO:0006406">
    <property type="term" value="P:mRNA export from nucleus"/>
    <property type="evidence" value="ECO:0007669"/>
    <property type="project" value="TreeGrafter"/>
</dbReference>